<keyword evidence="1" id="KW-0472">Membrane</keyword>
<evidence type="ECO:0000313" key="2">
    <source>
        <dbReference type="EMBL" id="KRL61575.1"/>
    </source>
</evidence>
<dbReference type="STRING" id="1423747.FC69_GL000622"/>
<feature type="transmembrane region" description="Helical" evidence="1">
    <location>
        <begin position="77"/>
        <end position="93"/>
    </location>
</feature>
<sequence length="202" mass="23867">MIGQATQSVFTKVYVIFLMTIYFWFYVLCGLVIFGIGPAFHTITELFMDNQWHSQNYQFKKGWQLFKKDFWRVNRNAWVFLGIMLVLIYNLMLSTKLNYGWMLMIQFIIIFALALTFCVSIFTLLIRTHYDVGFKDAIKLAIAQFFSSFYQLLFFIGVTVVIVGASVKWPGLILFFTPGTYVVLANWFSRRWYQKIDRLLAH</sequence>
<name>A0A0R1RWY2_9LACO</name>
<keyword evidence="1" id="KW-1133">Transmembrane helix</keyword>
<dbReference type="Pfam" id="PF04854">
    <property type="entry name" value="DUF624"/>
    <property type="match status" value="1"/>
</dbReference>
<feature type="transmembrane region" description="Helical" evidence="1">
    <location>
        <begin position="13"/>
        <end position="40"/>
    </location>
</feature>
<feature type="transmembrane region" description="Helical" evidence="1">
    <location>
        <begin position="99"/>
        <end position="126"/>
    </location>
</feature>
<dbReference type="eggNOG" id="COG5578">
    <property type="taxonomic scope" value="Bacteria"/>
</dbReference>
<evidence type="ECO:0000256" key="1">
    <source>
        <dbReference type="SAM" id="Phobius"/>
    </source>
</evidence>
<accession>A0A0R1RWY2</accession>
<dbReference type="RefSeq" id="WP_056950107.1">
    <property type="nucleotide sequence ID" value="NZ_AZEX01000016.1"/>
</dbReference>
<dbReference type="AlphaFoldDB" id="A0A0R1RWY2"/>
<organism evidence="2 3">
    <name type="scientific">Latilactobacillus fuchuensis DSM 14340 = JCM 11249</name>
    <dbReference type="NCBI Taxonomy" id="1423747"/>
    <lineage>
        <taxon>Bacteria</taxon>
        <taxon>Bacillati</taxon>
        <taxon>Bacillota</taxon>
        <taxon>Bacilli</taxon>
        <taxon>Lactobacillales</taxon>
        <taxon>Lactobacillaceae</taxon>
        <taxon>Latilactobacillus</taxon>
    </lineage>
</organism>
<reference evidence="2 3" key="1">
    <citation type="journal article" date="2015" name="Genome Announc.">
        <title>Expanding the biotechnology potential of lactobacilli through comparative genomics of 213 strains and associated genera.</title>
        <authorList>
            <person name="Sun Z."/>
            <person name="Harris H.M."/>
            <person name="McCann A."/>
            <person name="Guo C."/>
            <person name="Argimon S."/>
            <person name="Zhang W."/>
            <person name="Yang X."/>
            <person name="Jeffery I.B."/>
            <person name="Cooney J.C."/>
            <person name="Kagawa T.F."/>
            <person name="Liu W."/>
            <person name="Song Y."/>
            <person name="Salvetti E."/>
            <person name="Wrobel A."/>
            <person name="Rasinkangas P."/>
            <person name="Parkhill J."/>
            <person name="Rea M.C."/>
            <person name="O'Sullivan O."/>
            <person name="Ritari J."/>
            <person name="Douillard F.P."/>
            <person name="Paul Ross R."/>
            <person name="Yang R."/>
            <person name="Briner A.E."/>
            <person name="Felis G.E."/>
            <person name="de Vos W.M."/>
            <person name="Barrangou R."/>
            <person name="Klaenhammer T.R."/>
            <person name="Caufield P.W."/>
            <person name="Cui Y."/>
            <person name="Zhang H."/>
            <person name="O'Toole P.W."/>
        </authorList>
    </citation>
    <scope>NUCLEOTIDE SEQUENCE [LARGE SCALE GENOMIC DNA]</scope>
    <source>
        <strain evidence="2 3">DSM 14340</strain>
    </source>
</reference>
<gene>
    <name evidence="2" type="ORF">FC69_GL000622</name>
</gene>
<feature type="transmembrane region" description="Helical" evidence="1">
    <location>
        <begin position="169"/>
        <end position="188"/>
    </location>
</feature>
<protein>
    <submittedName>
        <fullName evidence="2">Integral membrane protein</fullName>
    </submittedName>
</protein>
<dbReference type="InterPro" id="IPR006938">
    <property type="entry name" value="DUF624"/>
</dbReference>
<dbReference type="PATRIC" id="fig|1423747.3.peg.635"/>
<comment type="caution">
    <text evidence="2">The sequence shown here is derived from an EMBL/GenBank/DDBJ whole genome shotgun (WGS) entry which is preliminary data.</text>
</comment>
<dbReference type="Proteomes" id="UP000051264">
    <property type="component" value="Unassembled WGS sequence"/>
</dbReference>
<dbReference type="EMBL" id="AZEX01000016">
    <property type="protein sequence ID" value="KRL61575.1"/>
    <property type="molecule type" value="Genomic_DNA"/>
</dbReference>
<dbReference type="OrthoDB" id="1650985at2"/>
<feature type="transmembrane region" description="Helical" evidence="1">
    <location>
        <begin position="138"/>
        <end position="163"/>
    </location>
</feature>
<proteinExistence type="predicted"/>
<evidence type="ECO:0000313" key="3">
    <source>
        <dbReference type="Proteomes" id="UP000051264"/>
    </source>
</evidence>
<keyword evidence="1" id="KW-0812">Transmembrane</keyword>